<dbReference type="InterPro" id="IPR018448">
    <property type="entry name" value="TatB"/>
</dbReference>
<dbReference type="HAMAP" id="MF_00237">
    <property type="entry name" value="TatB"/>
    <property type="match status" value="1"/>
</dbReference>
<comment type="function">
    <text evidence="9">Part of the twin-arginine translocation (Tat) system that transports large folded proteins containing a characteristic twin-arginine motif in their signal peptide across membranes. Together with TatC, TatB is part of a receptor directly interacting with Tat signal peptides. TatB may form an oligomeric binding site that transiently accommodates folded Tat precursor proteins before their translocation.</text>
</comment>
<evidence type="ECO:0000256" key="4">
    <source>
        <dbReference type="ARBA" id="ARBA00022692"/>
    </source>
</evidence>
<name>A0A8J2ZFY7_9PROT</name>
<dbReference type="GO" id="GO:0043953">
    <property type="term" value="P:protein transport by the Tat complex"/>
    <property type="evidence" value="ECO:0007669"/>
    <property type="project" value="UniProtKB-UniRule"/>
</dbReference>
<gene>
    <name evidence="9" type="primary">tatB</name>
    <name evidence="11" type="ORF">GCM10010964_42930</name>
</gene>
<keyword evidence="7 9" id="KW-0811">Translocation</keyword>
<dbReference type="NCBIfam" id="TIGR01410">
    <property type="entry name" value="tatB"/>
    <property type="match status" value="1"/>
</dbReference>
<dbReference type="RefSeq" id="WP_188904040.1">
    <property type="nucleotide sequence ID" value="NZ_BMKS01000024.1"/>
</dbReference>
<evidence type="ECO:0000256" key="3">
    <source>
        <dbReference type="ARBA" id="ARBA00022475"/>
    </source>
</evidence>
<comment type="subcellular location">
    <subcellularLocation>
        <location evidence="9">Cell membrane</location>
        <topology evidence="9">Single-pass membrane protein</topology>
    </subcellularLocation>
    <subcellularLocation>
        <location evidence="1">Membrane</location>
        <topology evidence="1">Single-pass membrane protein</topology>
    </subcellularLocation>
</comment>
<dbReference type="AlphaFoldDB" id="A0A8J2ZFY7"/>
<evidence type="ECO:0000256" key="7">
    <source>
        <dbReference type="ARBA" id="ARBA00023010"/>
    </source>
</evidence>
<keyword evidence="4 9" id="KW-0812">Transmembrane</keyword>
<reference evidence="11 12" key="1">
    <citation type="journal article" date="2014" name="Int. J. Syst. Evol. Microbiol.">
        <title>Complete genome sequence of Corynebacterium casei LMG S-19264T (=DSM 44701T), isolated from a smear-ripened cheese.</title>
        <authorList>
            <consortium name="US DOE Joint Genome Institute (JGI-PGF)"/>
            <person name="Walter F."/>
            <person name="Albersmeier A."/>
            <person name="Kalinowski J."/>
            <person name="Ruckert C."/>
        </authorList>
    </citation>
    <scope>NUCLEOTIDE SEQUENCE [LARGE SCALE GENOMIC DNA]</scope>
    <source>
        <strain evidence="11 12">CGMCC 1.16330</strain>
    </source>
</reference>
<evidence type="ECO:0000256" key="9">
    <source>
        <dbReference type="HAMAP-Rule" id="MF_00237"/>
    </source>
</evidence>
<feature type="region of interest" description="Disordered" evidence="10">
    <location>
        <begin position="92"/>
        <end position="222"/>
    </location>
</feature>
<dbReference type="GO" id="GO:0033281">
    <property type="term" value="C:TAT protein transport complex"/>
    <property type="evidence" value="ECO:0007669"/>
    <property type="project" value="UniProtKB-UniRule"/>
</dbReference>
<dbReference type="PANTHER" id="PTHR33162">
    <property type="entry name" value="SEC-INDEPENDENT PROTEIN TRANSLOCASE PROTEIN TATA, CHLOROPLASTIC"/>
    <property type="match status" value="1"/>
</dbReference>
<dbReference type="Pfam" id="PF02416">
    <property type="entry name" value="TatA_B_E"/>
    <property type="match status" value="1"/>
</dbReference>
<feature type="compositionally biased region" description="Pro residues" evidence="10">
    <location>
        <begin position="186"/>
        <end position="202"/>
    </location>
</feature>
<dbReference type="Gene3D" id="1.20.5.3310">
    <property type="match status" value="1"/>
</dbReference>
<keyword evidence="2 9" id="KW-0813">Transport</keyword>
<protein>
    <recommendedName>
        <fullName evidence="9">Sec-independent protein translocase protein TatB</fullName>
    </recommendedName>
</protein>
<comment type="subunit">
    <text evidence="9">The Tat system comprises two distinct complexes: a TatABC complex, containing multiple copies of TatA, TatB and TatC subunits, and a separate TatA complex, containing only TatA subunits. Substrates initially bind to the TatABC complex, which probably triggers association of the separate TatA complex to form the active translocon.</text>
</comment>
<proteinExistence type="inferred from homology"/>
<evidence type="ECO:0000256" key="8">
    <source>
        <dbReference type="ARBA" id="ARBA00023136"/>
    </source>
</evidence>
<feature type="compositionally biased region" description="Pro residues" evidence="10">
    <location>
        <begin position="138"/>
        <end position="151"/>
    </location>
</feature>
<accession>A0A8J2ZFY7</accession>
<keyword evidence="12" id="KW-1185">Reference proteome</keyword>
<dbReference type="GO" id="GO:0008320">
    <property type="term" value="F:protein transmembrane transporter activity"/>
    <property type="evidence" value="ECO:0007669"/>
    <property type="project" value="UniProtKB-UniRule"/>
</dbReference>
<evidence type="ECO:0000256" key="5">
    <source>
        <dbReference type="ARBA" id="ARBA00022927"/>
    </source>
</evidence>
<evidence type="ECO:0000256" key="6">
    <source>
        <dbReference type="ARBA" id="ARBA00022989"/>
    </source>
</evidence>
<keyword evidence="6 9" id="KW-1133">Transmembrane helix</keyword>
<dbReference type="EMBL" id="BMKS01000024">
    <property type="protein sequence ID" value="GGG51080.1"/>
    <property type="molecule type" value="Genomic_DNA"/>
</dbReference>
<dbReference type="PRINTS" id="PR01506">
    <property type="entry name" value="TATBPROTEIN"/>
</dbReference>
<keyword evidence="8 9" id="KW-0472">Membrane</keyword>
<evidence type="ECO:0000256" key="10">
    <source>
        <dbReference type="SAM" id="MobiDB-lite"/>
    </source>
</evidence>
<evidence type="ECO:0000313" key="11">
    <source>
        <dbReference type="EMBL" id="GGG51080.1"/>
    </source>
</evidence>
<keyword evidence="5 9" id="KW-0653">Protein transport</keyword>
<dbReference type="PANTHER" id="PTHR33162:SF1">
    <property type="entry name" value="SEC-INDEPENDENT PROTEIN TRANSLOCASE PROTEIN TATA, CHLOROPLASTIC"/>
    <property type="match status" value="1"/>
</dbReference>
<evidence type="ECO:0000256" key="2">
    <source>
        <dbReference type="ARBA" id="ARBA00022448"/>
    </source>
</evidence>
<comment type="caution">
    <text evidence="11">The sequence shown here is derived from an EMBL/GenBank/DDBJ whole genome shotgun (WGS) entry which is preliminary data.</text>
</comment>
<dbReference type="Proteomes" id="UP000597507">
    <property type="component" value="Unassembled WGS sequence"/>
</dbReference>
<organism evidence="11 12">
    <name type="scientific">Caldovatus sediminis</name>
    <dbReference type="NCBI Taxonomy" id="2041189"/>
    <lineage>
        <taxon>Bacteria</taxon>
        <taxon>Pseudomonadati</taxon>
        <taxon>Pseudomonadota</taxon>
        <taxon>Alphaproteobacteria</taxon>
        <taxon>Acetobacterales</taxon>
        <taxon>Roseomonadaceae</taxon>
        <taxon>Caldovatus</taxon>
    </lineage>
</organism>
<evidence type="ECO:0000256" key="1">
    <source>
        <dbReference type="ARBA" id="ARBA00004167"/>
    </source>
</evidence>
<dbReference type="InterPro" id="IPR003369">
    <property type="entry name" value="TatA/B/E"/>
</dbReference>
<comment type="similarity">
    <text evidence="9">Belongs to the TatB family.</text>
</comment>
<keyword evidence="3 9" id="KW-1003">Cell membrane</keyword>
<feature type="compositionally biased region" description="Low complexity" evidence="10">
    <location>
        <begin position="158"/>
        <end position="175"/>
    </location>
</feature>
<sequence>MFDLAWSEIVLIAVVALVVIGPKDLPGAIRGLAQGIQKLRRMAGEFQTHVDEMVREAKLDEVRDQINQIRNFDLKGEIERAVDADGTIRRTFEEDPFRPGTAATYGPPVPEPPAASGEAPTGAIADTFGPPGAAAEPAGPPPPPPGPPAFIPPEVVRAAEAAKAAAPSATPPDAATGEDPARSLAPPAPPPMPAAGLPPEPEATPASGAAGERQPQHHSSPI</sequence>
<evidence type="ECO:0000313" key="12">
    <source>
        <dbReference type="Proteomes" id="UP000597507"/>
    </source>
</evidence>